<dbReference type="InterPro" id="IPR050707">
    <property type="entry name" value="HTH_MetabolicPath_Reg"/>
</dbReference>
<organism evidence="6 7">
    <name type="scientific">Ruegeria atlantica</name>
    <dbReference type="NCBI Taxonomy" id="81569"/>
    <lineage>
        <taxon>Bacteria</taxon>
        <taxon>Pseudomonadati</taxon>
        <taxon>Pseudomonadota</taxon>
        <taxon>Alphaproteobacteria</taxon>
        <taxon>Rhodobacterales</taxon>
        <taxon>Roseobacteraceae</taxon>
        <taxon>Ruegeria</taxon>
    </lineage>
</organism>
<keyword evidence="3" id="KW-0804">Transcription</keyword>
<dbReference type="PROSITE" id="PS51077">
    <property type="entry name" value="HTH_ICLR"/>
    <property type="match status" value="1"/>
</dbReference>
<dbReference type="RefSeq" id="WP_058276737.1">
    <property type="nucleotide sequence ID" value="NZ_CYPU01000019.1"/>
</dbReference>
<dbReference type="PANTHER" id="PTHR30136:SF23">
    <property type="entry name" value="DNA-BINDING TRANSCRIPTIONAL ACTIVATOR MHPR"/>
    <property type="match status" value="1"/>
</dbReference>
<dbReference type="OrthoDB" id="9807558at2"/>
<proteinExistence type="predicted"/>
<dbReference type="InterPro" id="IPR036390">
    <property type="entry name" value="WH_DNA-bd_sf"/>
</dbReference>
<dbReference type="GO" id="GO:0003677">
    <property type="term" value="F:DNA binding"/>
    <property type="evidence" value="ECO:0007669"/>
    <property type="project" value="UniProtKB-KW"/>
</dbReference>
<dbReference type="InterPro" id="IPR014757">
    <property type="entry name" value="Tscrpt_reg_IclR_C"/>
</dbReference>
<dbReference type="Proteomes" id="UP000050783">
    <property type="component" value="Unassembled WGS sequence"/>
</dbReference>
<dbReference type="PROSITE" id="PS51078">
    <property type="entry name" value="ICLR_ED"/>
    <property type="match status" value="1"/>
</dbReference>
<dbReference type="Gene3D" id="1.10.10.10">
    <property type="entry name" value="Winged helix-like DNA-binding domain superfamily/Winged helix DNA-binding domain"/>
    <property type="match status" value="1"/>
</dbReference>
<name>A0A0P1ED37_9RHOB</name>
<dbReference type="PANTHER" id="PTHR30136">
    <property type="entry name" value="HELIX-TURN-HELIX TRANSCRIPTIONAL REGULATOR, ICLR FAMILY"/>
    <property type="match status" value="1"/>
</dbReference>
<feature type="domain" description="HTH iclR-type" evidence="4">
    <location>
        <begin position="9"/>
        <end position="70"/>
    </location>
</feature>
<dbReference type="GeneID" id="55492420"/>
<dbReference type="SUPFAM" id="SSF46785">
    <property type="entry name" value="Winged helix' DNA-binding domain"/>
    <property type="match status" value="1"/>
</dbReference>
<dbReference type="Gene3D" id="3.30.450.40">
    <property type="match status" value="1"/>
</dbReference>
<reference evidence="6 7" key="1">
    <citation type="submission" date="2015-09" db="EMBL/GenBank/DDBJ databases">
        <authorList>
            <consortium name="Swine Surveillance"/>
        </authorList>
    </citation>
    <scope>NUCLEOTIDE SEQUENCE [LARGE SCALE GENOMIC DNA]</scope>
    <source>
        <strain evidence="6 7">CECT 4292</strain>
    </source>
</reference>
<dbReference type="InterPro" id="IPR005471">
    <property type="entry name" value="Tscrpt_reg_IclR_N"/>
</dbReference>
<sequence length="268" mass="29822">MAVDNQPSIRALLRGLDLLRFVNSQGSAKPAEIAAAIGVPRPTVYRLLHTLEEAGYILMSASDARVRVSPRASGLGDNYAAHSHICRVAAPGLAEFTDVHSWPLDLSVYRDLHMVIEETTHWRSPFSIDRNMAGLSLPILRSSAGRAFLAFLEDKERSIILDLLRNKNDPEDERFLLESWIASRLDQYRKQGYATRSPRTFRPDTSSLAVPIICEDRVLGCLSIIWIASAFSMTEAITRYTGSMKDLAHQIAAQMAQSASVRQADKKI</sequence>
<dbReference type="SUPFAM" id="SSF55781">
    <property type="entry name" value="GAF domain-like"/>
    <property type="match status" value="1"/>
</dbReference>
<dbReference type="GO" id="GO:0003700">
    <property type="term" value="F:DNA-binding transcription factor activity"/>
    <property type="evidence" value="ECO:0007669"/>
    <property type="project" value="TreeGrafter"/>
</dbReference>
<gene>
    <name evidence="6" type="primary">iclR_2</name>
    <name evidence="6" type="ORF">RUA4292_01152</name>
</gene>
<evidence type="ECO:0000259" key="4">
    <source>
        <dbReference type="PROSITE" id="PS51077"/>
    </source>
</evidence>
<evidence type="ECO:0000259" key="5">
    <source>
        <dbReference type="PROSITE" id="PS51078"/>
    </source>
</evidence>
<dbReference type="EMBL" id="CYPU01000019">
    <property type="protein sequence ID" value="CUH46985.1"/>
    <property type="molecule type" value="Genomic_DNA"/>
</dbReference>
<dbReference type="NCBIfam" id="NF007339">
    <property type="entry name" value="PRK09834.1-1"/>
    <property type="match status" value="1"/>
</dbReference>
<keyword evidence="2" id="KW-0238">DNA-binding</keyword>
<evidence type="ECO:0000313" key="7">
    <source>
        <dbReference type="Proteomes" id="UP000050783"/>
    </source>
</evidence>
<evidence type="ECO:0000256" key="2">
    <source>
        <dbReference type="ARBA" id="ARBA00023125"/>
    </source>
</evidence>
<dbReference type="GO" id="GO:0045892">
    <property type="term" value="P:negative regulation of DNA-templated transcription"/>
    <property type="evidence" value="ECO:0007669"/>
    <property type="project" value="TreeGrafter"/>
</dbReference>
<evidence type="ECO:0000256" key="3">
    <source>
        <dbReference type="ARBA" id="ARBA00023163"/>
    </source>
</evidence>
<accession>A0A0P1ED37</accession>
<evidence type="ECO:0000256" key="1">
    <source>
        <dbReference type="ARBA" id="ARBA00023015"/>
    </source>
</evidence>
<dbReference type="InterPro" id="IPR036388">
    <property type="entry name" value="WH-like_DNA-bd_sf"/>
</dbReference>
<protein>
    <submittedName>
        <fullName evidence="6">Acetate operon repressor</fullName>
    </submittedName>
</protein>
<dbReference type="AlphaFoldDB" id="A0A0P1ED37"/>
<keyword evidence="1" id="KW-0805">Transcription regulation</keyword>
<evidence type="ECO:0000313" key="6">
    <source>
        <dbReference type="EMBL" id="CUH46985.1"/>
    </source>
</evidence>
<feature type="domain" description="IclR-ED" evidence="5">
    <location>
        <begin position="71"/>
        <end position="257"/>
    </location>
</feature>
<dbReference type="InterPro" id="IPR029016">
    <property type="entry name" value="GAF-like_dom_sf"/>
</dbReference>
<dbReference type="Pfam" id="PF01614">
    <property type="entry name" value="IclR_C"/>
    <property type="match status" value="1"/>
</dbReference>
<dbReference type="SMART" id="SM00346">
    <property type="entry name" value="HTH_ICLR"/>
    <property type="match status" value="1"/>
</dbReference>
<dbReference type="Pfam" id="PF09339">
    <property type="entry name" value="HTH_IclR"/>
    <property type="match status" value="1"/>
</dbReference>